<protein>
    <recommendedName>
        <fullName evidence="4">Gluconate 2-dehydrogenase subunit 3 family protein</fullName>
    </recommendedName>
</protein>
<evidence type="ECO:0000313" key="3">
    <source>
        <dbReference type="Proteomes" id="UP000297453"/>
    </source>
</evidence>
<sequence length="193" mass="21948">MANSAPRFSRKTFLRLGIAGSGALVLGSSICILNRSGRVLPKSLFFSESELETLAALSEAILPEGPNIPTYKDAKVLERLDEEFFFVDPFLSDDFKTLVLVMEYLPLFHWKFSRFSKMSLESRRKFLSELNDSDSDLIRAVWSNLRMPIFLMYYGHESTFKMISYDGPFGNPPEKLSESRIYYNKLIGGSDVG</sequence>
<feature type="transmembrane region" description="Helical" evidence="1">
    <location>
        <begin position="12"/>
        <end position="33"/>
    </location>
</feature>
<dbReference type="Proteomes" id="UP000297453">
    <property type="component" value="Unassembled WGS sequence"/>
</dbReference>
<keyword evidence="3" id="KW-1185">Reference proteome</keyword>
<gene>
    <name evidence="2" type="ORF">EHO59_04105</name>
</gene>
<dbReference type="EMBL" id="RQEP01000005">
    <property type="protein sequence ID" value="TGK07299.1"/>
    <property type="molecule type" value="Genomic_DNA"/>
</dbReference>
<keyword evidence="1" id="KW-1133">Transmembrane helix</keyword>
<reference evidence="2" key="1">
    <citation type="journal article" date="2019" name="PLoS Negl. Trop. Dis.">
        <title>Revisiting the worldwide diversity of Leptospira species in the environment.</title>
        <authorList>
            <person name="Vincent A.T."/>
            <person name="Schiettekatte O."/>
            <person name="Bourhy P."/>
            <person name="Veyrier F.J."/>
            <person name="Picardeau M."/>
        </authorList>
    </citation>
    <scope>NUCLEOTIDE SEQUENCE [LARGE SCALE GENOMIC DNA]</scope>
    <source>
        <strain evidence="2">SSS9</strain>
    </source>
</reference>
<name>A0A4V3JCT2_9LEPT</name>
<proteinExistence type="predicted"/>
<evidence type="ECO:0000313" key="2">
    <source>
        <dbReference type="EMBL" id="TGK07299.1"/>
    </source>
</evidence>
<organism evidence="2 3">
    <name type="scientific">Leptospira semungkisensis</name>
    <dbReference type="NCBI Taxonomy" id="2484985"/>
    <lineage>
        <taxon>Bacteria</taxon>
        <taxon>Pseudomonadati</taxon>
        <taxon>Spirochaetota</taxon>
        <taxon>Spirochaetia</taxon>
        <taxon>Leptospirales</taxon>
        <taxon>Leptospiraceae</taxon>
        <taxon>Leptospira</taxon>
    </lineage>
</organism>
<comment type="caution">
    <text evidence="2">The sequence shown here is derived from an EMBL/GenBank/DDBJ whole genome shotgun (WGS) entry which is preliminary data.</text>
</comment>
<evidence type="ECO:0008006" key="4">
    <source>
        <dbReference type="Google" id="ProtNLM"/>
    </source>
</evidence>
<keyword evidence="1" id="KW-0812">Transmembrane</keyword>
<accession>A0A4V3JCT2</accession>
<keyword evidence="1" id="KW-0472">Membrane</keyword>
<dbReference type="OrthoDB" id="6087745at2"/>
<dbReference type="RefSeq" id="WP_135585011.1">
    <property type="nucleotide sequence ID" value="NZ_RQEP01000005.1"/>
</dbReference>
<dbReference type="AlphaFoldDB" id="A0A4V3JCT2"/>
<evidence type="ECO:0000256" key="1">
    <source>
        <dbReference type="SAM" id="Phobius"/>
    </source>
</evidence>